<dbReference type="Proteomes" id="UP000492821">
    <property type="component" value="Unassembled WGS sequence"/>
</dbReference>
<accession>A0A7E4UQT3</accession>
<proteinExistence type="predicted"/>
<evidence type="ECO:0000313" key="2">
    <source>
        <dbReference type="Proteomes" id="UP000492821"/>
    </source>
</evidence>
<keyword evidence="2" id="KW-1185">Reference proteome</keyword>
<sequence length="140" mass="15291">MSAKTDKPRKVSSTPGLRRTSDYEVSSRPGLRVELTETDSKVKSSHRDRHGVAWTDGKGTNGFTEPPIITINPDASHSKTRMNSIVEEAHHNGSDDSFIHLQDASHPDGVDIDLLNSDRESDTNSAKSVAGSRESLLHSE</sequence>
<organism evidence="2 3">
    <name type="scientific">Panagrellus redivivus</name>
    <name type="common">Microworm</name>
    <dbReference type="NCBI Taxonomy" id="6233"/>
    <lineage>
        <taxon>Eukaryota</taxon>
        <taxon>Metazoa</taxon>
        <taxon>Ecdysozoa</taxon>
        <taxon>Nematoda</taxon>
        <taxon>Chromadorea</taxon>
        <taxon>Rhabditida</taxon>
        <taxon>Tylenchina</taxon>
        <taxon>Panagrolaimomorpha</taxon>
        <taxon>Panagrolaimoidea</taxon>
        <taxon>Panagrolaimidae</taxon>
        <taxon>Panagrellus</taxon>
    </lineage>
</organism>
<evidence type="ECO:0000313" key="3">
    <source>
        <dbReference type="WBParaSite" id="Pan_g11379.t1"/>
    </source>
</evidence>
<protein>
    <submittedName>
        <fullName evidence="3">Hva1_TUDOR domain-containing protein</fullName>
    </submittedName>
</protein>
<reference evidence="3" key="2">
    <citation type="submission" date="2020-10" db="UniProtKB">
        <authorList>
            <consortium name="WormBaseParasite"/>
        </authorList>
    </citation>
    <scope>IDENTIFICATION</scope>
</reference>
<dbReference type="AlphaFoldDB" id="A0A7E4UQT3"/>
<feature type="region of interest" description="Disordered" evidence="1">
    <location>
        <begin position="1"/>
        <end position="140"/>
    </location>
</feature>
<feature type="compositionally biased region" description="Basic and acidic residues" evidence="1">
    <location>
        <begin position="87"/>
        <end position="109"/>
    </location>
</feature>
<name>A0A7E4UQT3_PANRE</name>
<dbReference type="WBParaSite" id="Pan_g11379.t1">
    <property type="protein sequence ID" value="Pan_g11379.t1"/>
    <property type="gene ID" value="Pan_g11379"/>
</dbReference>
<reference evidence="2" key="1">
    <citation type="journal article" date="2013" name="Genetics">
        <title>The draft genome and transcriptome of Panagrellus redivivus are shaped by the harsh demands of a free-living lifestyle.</title>
        <authorList>
            <person name="Srinivasan J."/>
            <person name="Dillman A.R."/>
            <person name="Macchietto M.G."/>
            <person name="Heikkinen L."/>
            <person name="Lakso M."/>
            <person name="Fracchia K.M."/>
            <person name="Antoshechkin I."/>
            <person name="Mortazavi A."/>
            <person name="Wong G."/>
            <person name="Sternberg P.W."/>
        </authorList>
    </citation>
    <scope>NUCLEOTIDE SEQUENCE [LARGE SCALE GENOMIC DNA]</scope>
    <source>
        <strain evidence="2">MT8872</strain>
    </source>
</reference>
<evidence type="ECO:0000256" key="1">
    <source>
        <dbReference type="SAM" id="MobiDB-lite"/>
    </source>
</evidence>